<reference evidence="3" key="1">
    <citation type="journal article" date="2019" name="Int. J. Syst. Evol. Microbiol.">
        <title>The Global Catalogue of Microorganisms (GCM) 10K type strain sequencing project: providing services to taxonomists for standard genome sequencing and annotation.</title>
        <authorList>
            <consortium name="The Broad Institute Genomics Platform"/>
            <consortium name="The Broad Institute Genome Sequencing Center for Infectious Disease"/>
            <person name="Wu L."/>
            <person name="Ma J."/>
        </authorList>
    </citation>
    <scope>NUCLEOTIDE SEQUENCE [LARGE SCALE GENOMIC DNA]</scope>
    <source>
        <strain evidence="3">CCM 8895</strain>
    </source>
</reference>
<dbReference type="InterPro" id="IPR027994">
    <property type="entry name" value="WxL_dom"/>
</dbReference>
<dbReference type="Proteomes" id="UP001596186">
    <property type="component" value="Unassembled WGS sequence"/>
</dbReference>
<dbReference type="EMBL" id="JBHSSN010000015">
    <property type="protein sequence ID" value="MFC6323990.1"/>
    <property type="molecule type" value="Genomic_DNA"/>
</dbReference>
<sequence length="235" mass="23526">MNDKDNPGLAIAYDDGTGTQANMKTATAESDANVKIISGILTLDKVPDFGFGTAAAGSTVDLQDNSSVIDNDGNQSGILQVTDSRANGTTAGSTAGFDVTAQLGAFTDGTKNADGTDKAVEGAFTLALQPVQLTTSTNSKDVIQGQKSLAASMTSGGTGSASDTAPVLNLAKDSYSNGAIIAQFAAQTGSPNADAQLTVPGEAANATNASVKSVHSIITWTLTPKAMDKTAASGE</sequence>
<organism evidence="2 3">
    <name type="scientific">Companilactobacillus baiquanensis</name>
    <dbReference type="NCBI Taxonomy" id="2486005"/>
    <lineage>
        <taxon>Bacteria</taxon>
        <taxon>Bacillati</taxon>
        <taxon>Bacillota</taxon>
        <taxon>Bacilli</taxon>
        <taxon>Lactobacillales</taxon>
        <taxon>Lactobacillaceae</taxon>
        <taxon>Companilactobacillus</taxon>
    </lineage>
</organism>
<evidence type="ECO:0000259" key="1">
    <source>
        <dbReference type="Pfam" id="PF13731"/>
    </source>
</evidence>
<accession>A0ABW1UYK8</accession>
<protein>
    <submittedName>
        <fullName evidence="2">WxL domain-containing protein</fullName>
    </submittedName>
</protein>
<gene>
    <name evidence="2" type="ORF">ACFP1F_09580</name>
</gene>
<evidence type="ECO:0000313" key="3">
    <source>
        <dbReference type="Proteomes" id="UP001596186"/>
    </source>
</evidence>
<keyword evidence="3" id="KW-1185">Reference proteome</keyword>
<comment type="caution">
    <text evidence="2">The sequence shown here is derived from an EMBL/GenBank/DDBJ whole genome shotgun (WGS) entry which is preliminary data.</text>
</comment>
<evidence type="ECO:0000313" key="2">
    <source>
        <dbReference type="EMBL" id="MFC6323990.1"/>
    </source>
</evidence>
<dbReference type="Pfam" id="PF13731">
    <property type="entry name" value="WxL"/>
    <property type="match status" value="1"/>
</dbReference>
<feature type="domain" description="WxL" evidence="1">
    <location>
        <begin position="37"/>
        <end position="223"/>
    </location>
</feature>
<name>A0ABW1UYK8_9LACO</name>
<proteinExistence type="predicted"/>
<dbReference type="RefSeq" id="WP_225425192.1">
    <property type="nucleotide sequence ID" value="NZ_JBHSSN010000015.1"/>
</dbReference>